<dbReference type="EMBL" id="CM051401">
    <property type="protein sequence ID" value="KAJ4711747.1"/>
    <property type="molecule type" value="Genomic_DNA"/>
</dbReference>
<organism evidence="1 2">
    <name type="scientific">Melia azedarach</name>
    <name type="common">Chinaberry tree</name>
    <dbReference type="NCBI Taxonomy" id="155640"/>
    <lineage>
        <taxon>Eukaryota</taxon>
        <taxon>Viridiplantae</taxon>
        <taxon>Streptophyta</taxon>
        <taxon>Embryophyta</taxon>
        <taxon>Tracheophyta</taxon>
        <taxon>Spermatophyta</taxon>
        <taxon>Magnoliopsida</taxon>
        <taxon>eudicotyledons</taxon>
        <taxon>Gunneridae</taxon>
        <taxon>Pentapetalae</taxon>
        <taxon>rosids</taxon>
        <taxon>malvids</taxon>
        <taxon>Sapindales</taxon>
        <taxon>Meliaceae</taxon>
        <taxon>Melia</taxon>
    </lineage>
</organism>
<comment type="caution">
    <text evidence="1">The sequence shown here is derived from an EMBL/GenBank/DDBJ whole genome shotgun (WGS) entry which is preliminary data.</text>
</comment>
<evidence type="ECO:0000313" key="2">
    <source>
        <dbReference type="Proteomes" id="UP001164539"/>
    </source>
</evidence>
<gene>
    <name evidence="1" type="ORF">OWV82_014107</name>
</gene>
<reference evidence="1 2" key="1">
    <citation type="journal article" date="2023" name="Science">
        <title>Complex scaffold remodeling in plant triterpene biosynthesis.</title>
        <authorList>
            <person name="De La Pena R."/>
            <person name="Hodgson H."/>
            <person name="Liu J.C."/>
            <person name="Stephenson M.J."/>
            <person name="Martin A.C."/>
            <person name="Owen C."/>
            <person name="Harkess A."/>
            <person name="Leebens-Mack J."/>
            <person name="Jimenez L.E."/>
            <person name="Osbourn A."/>
            <person name="Sattely E.S."/>
        </authorList>
    </citation>
    <scope>NUCLEOTIDE SEQUENCE [LARGE SCALE GENOMIC DNA]</scope>
    <source>
        <strain evidence="2">cv. JPN11</strain>
        <tissue evidence="1">Leaf</tissue>
    </source>
</reference>
<dbReference type="Proteomes" id="UP001164539">
    <property type="component" value="Chromosome 8"/>
</dbReference>
<keyword evidence="2" id="KW-1185">Reference proteome</keyword>
<sequence>MRPLSLPPPPRALPSTTTIAENQSATNPTLSSTTSTSTCSPRTCKWKPYSNSNDFEANAILVLIILFCALTCALALNAAIRCFLRDNSARQQRSPNRSQQQRKPAVEAAAASVVAAPTLVYSPGLKLTGAEADECVICLSEFVEGDVIQVLPRCNHGFHMKCIQQWLSSHYSCPTCRCSCFTSSSPSLNETTVNHEINLQSSELGVTETESGRI</sequence>
<accession>A0ACC1XLK6</accession>
<proteinExistence type="predicted"/>
<evidence type="ECO:0000313" key="1">
    <source>
        <dbReference type="EMBL" id="KAJ4711747.1"/>
    </source>
</evidence>
<protein>
    <submittedName>
        <fullName evidence="1">RING-H2 finger protein ATL79</fullName>
    </submittedName>
</protein>
<name>A0ACC1XLK6_MELAZ</name>